<dbReference type="AlphaFoldDB" id="A0A372NM80"/>
<evidence type="ECO:0000256" key="1">
    <source>
        <dbReference type="SAM" id="MobiDB-lite"/>
    </source>
</evidence>
<feature type="region of interest" description="Disordered" evidence="1">
    <location>
        <begin position="346"/>
        <end position="381"/>
    </location>
</feature>
<evidence type="ECO:0000313" key="3">
    <source>
        <dbReference type="Proteomes" id="UP000264217"/>
    </source>
</evidence>
<proteinExistence type="predicted"/>
<dbReference type="EMBL" id="QWDC01000005">
    <property type="protein sequence ID" value="RFZ90059.1"/>
    <property type="molecule type" value="Genomic_DNA"/>
</dbReference>
<feature type="compositionally biased region" description="Low complexity" evidence="1">
    <location>
        <begin position="359"/>
        <end position="368"/>
    </location>
</feature>
<keyword evidence="3" id="KW-1185">Reference proteome</keyword>
<gene>
    <name evidence="2" type="ORF">D0C36_22720</name>
</gene>
<feature type="compositionally biased region" description="Basic residues" evidence="1">
    <location>
        <begin position="372"/>
        <end position="381"/>
    </location>
</feature>
<organism evidence="2 3">
    <name type="scientific">Mucilaginibacter conchicola</name>
    <dbReference type="NCBI Taxonomy" id="2303333"/>
    <lineage>
        <taxon>Bacteria</taxon>
        <taxon>Pseudomonadati</taxon>
        <taxon>Bacteroidota</taxon>
        <taxon>Sphingobacteriia</taxon>
        <taxon>Sphingobacteriales</taxon>
        <taxon>Sphingobacteriaceae</taxon>
        <taxon>Mucilaginibacter</taxon>
    </lineage>
</organism>
<accession>A0A372NM80</accession>
<protein>
    <recommendedName>
        <fullName evidence="4">DUF3945 domain-containing protein</fullName>
    </recommendedName>
</protein>
<name>A0A372NM80_9SPHI</name>
<evidence type="ECO:0000313" key="2">
    <source>
        <dbReference type="EMBL" id="RFZ90059.1"/>
    </source>
</evidence>
<dbReference type="Proteomes" id="UP000264217">
    <property type="component" value="Unassembled WGS sequence"/>
</dbReference>
<reference evidence="2 3" key="1">
    <citation type="submission" date="2018-08" db="EMBL/GenBank/DDBJ databases">
        <title>Mucilaginibacter sp. MYSH2.</title>
        <authorList>
            <person name="Seo T."/>
        </authorList>
    </citation>
    <scope>NUCLEOTIDE SEQUENCE [LARGE SCALE GENOMIC DNA]</scope>
    <source>
        <strain evidence="2 3">MYSH2</strain>
    </source>
</reference>
<comment type="caution">
    <text evidence="2">The sequence shown here is derived from an EMBL/GenBank/DDBJ whole genome shotgun (WGS) entry which is preliminary data.</text>
</comment>
<sequence length="381" mass="43377">MNPSINFQELKMQLAELGLSSPAVIDELRTQILNGPQLFNIRTNEYATDLDIMFDSTLHNGYQILSIEASVPVAGKQNEQMFQLLEPDVPAIVASELMHLTILTMPDRDPNYPMNLPEVKHHINNLKSNIMNTQNLEFLNKTLLNLGFGEKLNTLLEKNISENKPEFALLTSQTYDQKDVAYALHFKAGSENEMYFLNKFDAAVNEKPDEKQTFYINKGNGITAKEAFNLMEDRAVYKQLFNKEGEKYHAWLKLDGENLTEGGNKKFKQWNDNYGYDPEQLLKGKGIKEMDGGQSQGNLMRSLKKGNAAQITAQVDGSEKKFFITANPQFKTVDLYDQQMKRIKREELLTPTAKKATEQKQTQQQNEALPAKKQRGRKVSA</sequence>
<evidence type="ECO:0008006" key="4">
    <source>
        <dbReference type="Google" id="ProtNLM"/>
    </source>
</evidence>